<dbReference type="InterPro" id="IPR050482">
    <property type="entry name" value="Sensor_HK_TwoCompSys"/>
</dbReference>
<dbReference type="PANTHER" id="PTHR24421:SF10">
    <property type="entry name" value="NITRATE_NITRITE SENSOR PROTEIN NARQ"/>
    <property type="match status" value="1"/>
</dbReference>
<keyword evidence="3" id="KW-0597">Phosphoprotein</keyword>
<sequence length="371" mass="39598">MGASMRTVRTDVLLALILLALAFATQISLAEIAPGPLDYLLLVLVAAPVAVRQFAPVATFLTMGCAAGMYLLVGNLTQADNWLGAVLGMFTVASLRRLRTAAVLYFAGVAVVLASGLATAEKTSWAEAALACVTLLIALMLGVSVKRKGEYTEYLAKEAVQAVARERVRIAREIHDIVAHHMSVVALQAGLAGRVIDTDRSSTRTAISTIADSSRAALSELRRLLDILRVDDPSGADSEDRREMGLASLHELVEHTRRAGLPVDLLIEGTPRELPAGQDLCAYRVVQESLTNVLKHVERATATVELEYDTDTLFLTVTNDGRTHARTTPGSHGIRGMRERAALYDGVLTAGPVESGGFQVVLCMPITGDGS</sequence>
<feature type="transmembrane region" description="Helical" evidence="9">
    <location>
        <begin position="54"/>
        <end position="77"/>
    </location>
</feature>
<keyword evidence="9" id="KW-1133">Transmembrane helix</keyword>
<dbReference type="PANTHER" id="PTHR24421">
    <property type="entry name" value="NITRATE/NITRITE SENSOR PROTEIN NARX-RELATED"/>
    <property type="match status" value="1"/>
</dbReference>
<evidence type="ECO:0000256" key="2">
    <source>
        <dbReference type="ARBA" id="ARBA00012438"/>
    </source>
</evidence>
<keyword evidence="5" id="KW-0547">Nucleotide-binding</keyword>
<keyword evidence="6 11" id="KW-0418">Kinase</keyword>
<keyword evidence="9" id="KW-0472">Membrane</keyword>
<feature type="transmembrane region" description="Helical" evidence="9">
    <location>
        <begin position="124"/>
        <end position="145"/>
    </location>
</feature>
<evidence type="ECO:0000313" key="12">
    <source>
        <dbReference type="Proteomes" id="UP001501116"/>
    </source>
</evidence>
<dbReference type="RefSeq" id="WP_344423878.1">
    <property type="nucleotide sequence ID" value="NZ_BAAANN010000021.1"/>
</dbReference>
<evidence type="ECO:0000256" key="8">
    <source>
        <dbReference type="ARBA" id="ARBA00023012"/>
    </source>
</evidence>
<organism evidence="11 12">
    <name type="scientific">Amycolatopsis minnesotensis</name>
    <dbReference type="NCBI Taxonomy" id="337894"/>
    <lineage>
        <taxon>Bacteria</taxon>
        <taxon>Bacillati</taxon>
        <taxon>Actinomycetota</taxon>
        <taxon>Actinomycetes</taxon>
        <taxon>Pseudonocardiales</taxon>
        <taxon>Pseudonocardiaceae</taxon>
        <taxon>Amycolatopsis</taxon>
    </lineage>
</organism>
<keyword evidence="12" id="KW-1185">Reference proteome</keyword>
<evidence type="ECO:0000256" key="4">
    <source>
        <dbReference type="ARBA" id="ARBA00022679"/>
    </source>
</evidence>
<evidence type="ECO:0000256" key="1">
    <source>
        <dbReference type="ARBA" id="ARBA00000085"/>
    </source>
</evidence>
<evidence type="ECO:0000256" key="3">
    <source>
        <dbReference type="ARBA" id="ARBA00022553"/>
    </source>
</evidence>
<protein>
    <recommendedName>
        <fullName evidence="2">histidine kinase</fullName>
        <ecNumber evidence="2">2.7.13.3</ecNumber>
    </recommendedName>
</protein>
<evidence type="ECO:0000256" key="6">
    <source>
        <dbReference type="ARBA" id="ARBA00022777"/>
    </source>
</evidence>
<keyword evidence="9" id="KW-0812">Transmembrane</keyword>
<dbReference type="Proteomes" id="UP001501116">
    <property type="component" value="Unassembled WGS sequence"/>
</dbReference>
<keyword evidence="4" id="KW-0808">Transferase</keyword>
<reference evidence="11 12" key="1">
    <citation type="journal article" date="2019" name="Int. J. Syst. Evol. Microbiol.">
        <title>The Global Catalogue of Microorganisms (GCM) 10K type strain sequencing project: providing services to taxonomists for standard genome sequencing and annotation.</title>
        <authorList>
            <consortium name="The Broad Institute Genomics Platform"/>
            <consortium name="The Broad Institute Genome Sequencing Center for Infectious Disease"/>
            <person name="Wu L."/>
            <person name="Ma J."/>
        </authorList>
    </citation>
    <scope>NUCLEOTIDE SEQUENCE [LARGE SCALE GENOMIC DNA]</scope>
    <source>
        <strain evidence="11 12">JCM 14545</strain>
    </source>
</reference>
<dbReference type="Gene3D" id="3.30.565.10">
    <property type="entry name" value="Histidine kinase-like ATPase, C-terminal domain"/>
    <property type="match status" value="1"/>
</dbReference>
<accession>A0ABN2RLE3</accession>
<evidence type="ECO:0000313" key="11">
    <source>
        <dbReference type="EMBL" id="GAA1971000.1"/>
    </source>
</evidence>
<dbReference type="Gene3D" id="1.20.5.1930">
    <property type="match status" value="1"/>
</dbReference>
<evidence type="ECO:0000256" key="9">
    <source>
        <dbReference type="SAM" id="Phobius"/>
    </source>
</evidence>
<name>A0ABN2RLE3_9PSEU</name>
<comment type="caution">
    <text evidence="11">The sequence shown here is derived from an EMBL/GenBank/DDBJ whole genome shotgun (WGS) entry which is preliminary data.</text>
</comment>
<evidence type="ECO:0000256" key="7">
    <source>
        <dbReference type="ARBA" id="ARBA00022840"/>
    </source>
</evidence>
<dbReference type="GO" id="GO:0016301">
    <property type="term" value="F:kinase activity"/>
    <property type="evidence" value="ECO:0007669"/>
    <property type="project" value="UniProtKB-KW"/>
</dbReference>
<dbReference type="SUPFAM" id="SSF55874">
    <property type="entry name" value="ATPase domain of HSP90 chaperone/DNA topoisomerase II/histidine kinase"/>
    <property type="match status" value="1"/>
</dbReference>
<dbReference type="EMBL" id="BAAANN010000021">
    <property type="protein sequence ID" value="GAA1971000.1"/>
    <property type="molecule type" value="Genomic_DNA"/>
</dbReference>
<feature type="domain" description="Signal transduction histidine kinase subgroup 3 dimerisation and phosphoacceptor" evidence="10">
    <location>
        <begin position="166"/>
        <end position="229"/>
    </location>
</feature>
<evidence type="ECO:0000259" key="10">
    <source>
        <dbReference type="Pfam" id="PF07730"/>
    </source>
</evidence>
<evidence type="ECO:0000256" key="5">
    <source>
        <dbReference type="ARBA" id="ARBA00022741"/>
    </source>
</evidence>
<gene>
    <name evidence="11" type="ORF">GCM10009754_51310</name>
</gene>
<keyword evidence="7" id="KW-0067">ATP-binding</keyword>
<dbReference type="InterPro" id="IPR011712">
    <property type="entry name" value="Sig_transdc_His_kin_sub3_dim/P"/>
</dbReference>
<keyword evidence="8" id="KW-0902">Two-component regulatory system</keyword>
<dbReference type="Pfam" id="PF07730">
    <property type="entry name" value="HisKA_3"/>
    <property type="match status" value="1"/>
</dbReference>
<proteinExistence type="predicted"/>
<comment type="catalytic activity">
    <reaction evidence="1">
        <text>ATP + protein L-histidine = ADP + protein N-phospho-L-histidine.</text>
        <dbReference type="EC" id="2.7.13.3"/>
    </reaction>
</comment>
<feature type="transmembrane region" description="Helical" evidence="9">
    <location>
        <begin position="98"/>
        <end position="118"/>
    </location>
</feature>
<dbReference type="InterPro" id="IPR036890">
    <property type="entry name" value="HATPase_C_sf"/>
</dbReference>
<dbReference type="EC" id="2.7.13.3" evidence="2"/>
<dbReference type="CDD" id="cd16917">
    <property type="entry name" value="HATPase_UhpB-NarQ-NarX-like"/>
    <property type="match status" value="1"/>
</dbReference>